<accession>A0A8S9FQZ8</accession>
<dbReference type="GO" id="GO:0042742">
    <property type="term" value="P:defense response to bacterium"/>
    <property type="evidence" value="ECO:0007669"/>
    <property type="project" value="UniProtKB-ARBA"/>
</dbReference>
<dbReference type="Gene3D" id="2.20.25.80">
    <property type="entry name" value="WRKY domain"/>
    <property type="match status" value="1"/>
</dbReference>
<feature type="domain" description="Phytocyanin" evidence="17">
    <location>
        <begin position="216"/>
        <end position="320"/>
    </location>
</feature>
<dbReference type="GO" id="GO:0031347">
    <property type="term" value="P:regulation of defense response"/>
    <property type="evidence" value="ECO:0007669"/>
    <property type="project" value="UniProtKB-ARBA"/>
</dbReference>
<dbReference type="GO" id="GO:0003700">
    <property type="term" value="F:DNA-binding transcription factor activity"/>
    <property type="evidence" value="ECO:0007669"/>
    <property type="project" value="InterPro"/>
</dbReference>
<dbReference type="InterPro" id="IPR036576">
    <property type="entry name" value="WRKY_dom_sf"/>
</dbReference>
<dbReference type="Pfam" id="PF02298">
    <property type="entry name" value="Cu_bind_like"/>
    <property type="match status" value="1"/>
</dbReference>
<dbReference type="GO" id="GO:0050832">
    <property type="term" value="P:defense response to fungus"/>
    <property type="evidence" value="ECO:0007669"/>
    <property type="project" value="UniProtKB-ARBA"/>
</dbReference>
<evidence type="ECO:0000256" key="9">
    <source>
        <dbReference type="ARBA" id="ARBA00023157"/>
    </source>
</evidence>
<dbReference type="GO" id="GO:0043565">
    <property type="term" value="F:sequence-specific DNA binding"/>
    <property type="evidence" value="ECO:0007669"/>
    <property type="project" value="InterPro"/>
</dbReference>
<feature type="domain" description="WRKY" evidence="16">
    <location>
        <begin position="162"/>
        <end position="221"/>
    </location>
</feature>
<reference evidence="18" key="1">
    <citation type="submission" date="2019-12" db="EMBL/GenBank/DDBJ databases">
        <title>Genome sequencing and annotation of Brassica cretica.</title>
        <authorList>
            <person name="Studholme D.J."/>
            <person name="Sarris P.F."/>
        </authorList>
    </citation>
    <scope>NUCLEOTIDE SEQUENCE</scope>
    <source>
        <strain evidence="18">PFS-102/07</strain>
        <tissue evidence="18">Leaf</tissue>
    </source>
</reference>
<dbReference type="InterPro" id="IPR003657">
    <property type="entry name" value="WRKY_dom"/>
</dbReference>
<evidence type="ECO:0000256" key="14">
    <source>
        <dbReference type="ARBA" id="ARBA00035011"/>
    </source>
</evidence>
<evidence type="ECO:0000256" key="8">
    <source>
        <dbReference type="ARBA" id="ARBA00023136"/>
    </source>
</evidence>
<evidence type="ECO:0000256" key="7">
    <source>
        <dbReference type="ARBA" id="ARBA00023125"/>
    </source>
</evidence>
<dbReference type="PROSITE" id="PS50811">
    <property type="entry name" value="WRKY"/>
    <property type="match status" value="1"/>
</dbReference>
<dbReference type="GO" id="GO:0009055">
    <property type="term" value="F:electron transfer activity"/>
    <property type="evidence" value="ECO:0007669"/>
    <property type="project" value="InterPro"/>
</dbReference>
<dbReference type="InterPro" id="IPR008972">
    <property type="entry name" value="Cupredoxin"/>
</dbReference>
<dbReference type="PROSITE" id="PS51485">
    <property type="entry name" value="PHYTOCYANIN"/>
    <property type="match status" value="1"/>
</dbReference>
<dbReference type="FunFam" id="2.20.25.80:FF:000008">
    <property type="entry name" value="WRKY transcription factor 40"/>
    <property type="match status" value="1"/>
</dbReference>
<evidence type="ECO:0000256" key="1">
    <source>
        <dbReference type="ARBA" id="ARBA00004123"/>
    </source>
</evidence>
<sequence length="364" mass="40446">MDCSSFLDLNTNPFDRNFPAKLPKEEVKVSTSADLERKQNASELREELNRVNSENKKLTEMLATVWENYYALHHHLEKLQSRKSPEMDQIEQPTKKRKQDSYELLGLGNGLSGGKTENSSSNEDHHQVLSCKRPVTDSFNKANVSTVYVPSDSSDTSLTVKDGYQWRKYGQKVTRDNPSPRAYFRCSFAPSCPVKKKVQRSAEDPSILVATYEGTHNHLVGGETGDWKIPSSSSFSFNEWADKSRFLLGDFLVFSYEPGKDSVLQVTRVAYEKCNTTSPKASYTDGNTKVKLDQPGPVYFISGTEGHCKKGQKLRLVVFVPHSSAFSPAPSPSDGPAVAPTSGAAKLTSFFGVVGLVLGFWAFF</sequence>
<keyword evidence="3" id="KW-1003">Cell membrane</keyword>
<comment type="caution">
    <text evidence="18">The sequence shown here is derived from an EMBL/GenBank/DDBJ whole genome shotgun (WGS) entry which is preliminary data.</text>
</comment>
<dbReference type="Pfam" id="PF03106">
    <property type="entry name" value="WRKY"/>
    <property type="match status" value="1"/>
</dbReference>
<name>A0A8S9FQZ8_BRACR</name>
<dbReference type="AlphaFoldDB" id="A0A8S9FQZ8"/>
<keyword evidence="8" id="KW-0472">Membrane</keyword>
<dbReference type="GO" id="GO:0005886">
    <property type="term" value="C:plasma membrane"/>
    <property type="evidence" value="ECO:0007669"/>
    <property type="project" value="UniProtKB-SubCell"/>
</dbReference>
<dbReference type="InterPro" id="IPR041846">
    <property type="entry name" value="ENL_dom"/>
</dbReference>
<dbReference type="PANTHER" id="PTHR31429:SF96">
    <property type="entry name" value="WRKY DOMAIN-CONTAINING PROTEIN"/>
    <property type="match status" value="1"/>
</dbReference>
<keyword evidence="12" id="KW-0539">Nucleus</keyword>
<dbReference type="GO" id="GO:0005634">
    <property type="term" value="C:nucleus"/>
    <property type="evidence" value="ECO:0007669"/>
    <property type="project" value="UniProtKB-SubCell"/>
</dbReference>
<evidence type="ECO:0000313" key="18">
    <source>
        <dbReference type="EMBL" id="KAF2533182.1"/>
    </source>
</evidence>
<keyword evidence="6" id="KW-0805">Transcription regulation</keyword>
<dbReference type="PANTHER" id="PTHR31429">
    <property type="entry name" value="WRKY TRANSCRIPTION FACTOR 36-RELATED"/>
    <property type="match status" value="1"/>
</dbReference>
<dbReference type="GO" id="GO:0002237">
    <property type="term" value="P:response to molecule of bacterial origin"/>
    <property type="evidence" value="ECO:0007669"/>
    <property type="project" value="UniProtKB-ARBA"/>
</dbReference>
<dbReference type="InterPro" id="IPR003245">
    <property type="entry name" value="Phytocyanin_dom"/>
</dbReference>
<evidence type="ECO:0000256" key="3">
    <source>
        <dbReference type="ARBA" id="ARBA00022475"/>
    </source>
</evidence>
<dbReference type="FunFam" id="2.60.40.420:FF:000010">
    <property type="entry name" value="Early nodulin-like protein 1"/>
    <property type="match status" value="1"/>
</dbReference>
<gene>
    <name evidence="18" type="ORF">F2Q70_00033384</name>
</gene>
<dbReference type="SMART" id="SM00774">
    <property type="entry name" value="WRKY"/>
    <property type="match status" value="1"/>
</dbReference>
<dbReference type="InterPro" id="IPR044810">
    <property type="entry name" value="WRKY_plant"/>
</dbReference>
<evidence type="ECO:0000256" key="2">
    <source>
        <dbReference type="ARBA" id="ARBA00004609"/>
    </source>
</evidence>
<evidence type="ECO:0000256" key="12">
    <source>
        <dbReference type="ARBA" id="ARBA00023242"/>
    </source>
</evidence>
<keyword evidence="10" id="KW-0804">Transcription</keyword>
<evidence type="ECO:0000256" key="11">
    <source>
        <dbReference type="ARBA" id="ARBA00023180"/>
    </source>
</evidence>
<dbReference type="SUPFAM" id="SSF49503">
    <property type="entry name" value="Cupredoxins"/>
    <property type="match status" value="1"/>
</dbReference>
<dbReference type="GO" id="GO:0098552">
    <property type="term" value="C:side of membrane"/>
    <property type="evidence" value="ECO:0007669"/>
    <property type="project" value="UniProtKB-KW"/>
</dbReference>
<keyword evidence="13" id="KW-0449">Lipoprotein</keyword>
<evidence type="ECO:0000259" key="16">
    <source>
        <dbReference type="PROSITE" id="PS50811"/>
    </source>
</evidence>
<evidence type="ECO:0000256" key="5">
    <source>
        <dbReference type="ARBA" id="ARBA00022729"/>
    </source>
</evidence>
<dbReference type="SUPFAM" id="SSF118290">
    <property type="entry name" value="WRKY DNA-binding domain"/>
    <property type="match status" value="1"/>
</dbReference>
<protein>
    <recommendedName>
        <fullName evidence="19">WRKY domain-containing protein</fullName>
    </recommendedName>
</protein>
<evidence type="ECO:0000256" key="10">
    <source>
        <dbReference type="ARBA" id="ARBA00023163"/>
    </source>
</evidence>
<keyword evidence="5" id="KW-0732">Signal</keyword>
<keyword evidence="4" id="KW-0336">GPI-anchor</keyword>
<keyword evidence="7" id="KW-0238">DNA-binding</keyword>
<dbReference type="GO" id="GO:0009751">
    <property type="term" value="P:response to salicylic acid"/>
    <property type="evidence" value="ECO:0007669"/>
    <property type="project" value="UniProtKB-ARBA"/>
</dbReference>
<evidence type="ECO:0000256" key="4">
    <source>
        <dbReference type="ARBA" id="ARBA00022622"/>
    </source>
</evidence>
<dbReference type="Gene3D" id="2.60.40.420">
    <property type="entry name" value="Cupredoxins - blue copper proteins"/>
    <property type="match status" value="1"/>
</dbReference>
<keyword evidence="11" id="KW-0325">Glycoprotein</keyword>
<evidence type="ECO:0000256" key="6">
    <source>
        <dbReference type="ARBA" id="ARBA00023015"/>
    </source>
</evidence>
<dbReference type="CDD" id="cd11019">
    <property type="entry name" value="OsENODL1_like"/>
    <property type="match status" value="1"/>
</dbReference>
<proteinExistence type="inferred from homology"/>
<dbReference type="EMBL" id="QGKY02002305">
    <property type="protein sequence ID" value="KAF2533182.1"/>
    <property type="molecule type" value="Genomic_DNA"/>
</dbReference>
<keyword evidence="9" id="KW-1015">Disulfide bond</keyword>
<evidence type="ECO:0000259" key="17">
    <source>
        <dbReference type="PROSITE" id="PS51485"/>
    </source>
</evidence>
<comment type="similarity">
    <text evidence="14">Belongs to the early nodulin-like (ENODL) family.</text>
</comment>
<comment type="subcellular location">
    <subcellularLocation>
        <location evidence="2">Cell membrane</location>
        <topology evidence="2">Lipid-anchor</topology>
        <topology evidence="2">GPI-anchor</topology>
    </subcellularLocation>
    <subcellularLocation>
        <location evidence="1">Nucleus</location>
    </subcellularLocation>
</comment>
<evidence type="ECO:0000256" key="13">
    <source>
        <dbReference type="ARBA" id="ARBA00023288"/>
    </source>
</evidence>
<evidence type="ECO:0000256" key="15">
    <source>
        <dbReference type="SAM" id="MobiDB-lite"/>
    </source>
</evidence>
<organism evidence="18">
    <name type="scientific">Brassica cretica</name>
    <name type="common">Mustard</name>
    <dbReference type="NCBI Taxonomy" id="69181"/>
    <lineage>
        <taxon>Eukaryota</taxon>
        <taxon>Viridiplantae</taxon>
        <taxon>Streptophyta</taxon>
        <taxon>Embryophyta</taxon>
        <taxon>Tracheophyta</taxon>
        <taxon>Spermatophyta</taxon>
        <taxon>Magnoliopsida</taxon>
        <taxon>eudicotyledons</taxon>
        <taxon>Gunneridae</taxon>
        <taxon>Pentapetalae</taxon>
        <taxon>rosids</taxon>
        <taxon>malvids</taxon>
        <taxon>Brassicales</taxon>
        <taxon>Brassicaceae</taxon>
        <taxon>Brassiceae</taxon>
        <taxon>Brassica</taxon>
    </lineage>
</organism>
<feature type="region of interest" description="Disordered" evidence="15">
    <location>
        <begin position="80"/>
        <end position="125"/>
    </location>
</feature>
<evidence type="ECO:0008006" key="19">
    <source>
        <dbReference type="Google" id="ProtNLM"/>
    </source>
</evidence>